<dbReference type="PANTHER" id="PTHR43065:SF42">
    <property type="entry name" value="TWO-COMPONENT SENSOR PPRA"/>
    <property type="match status" value="1"/>
</dbReference>
<dbReference type="SUPFAM" id="SSF55874">
    <property type="entry name" value="ATPase domain of HSP90 chaperone/DNA topoisomerase II/histidine kinase"/>
    <property type="match status" value="1"/>
</dbReference>
<reference evidence="8 9" key="1">
    <citation type="submission" date="2020-08" db="EMBL/GenBank/DDBJ databases">
        <title>Genomic Encyclopedia of Type Strains, Phase IV (KMG-IV): sequencing the most valuable type-strain genomes for metagenomic binning, comparative biology and taxonomic classification.</title>
        <authorList>
            <person name="Goeker M."/>
        </authorList>
    </citation>
    <scope>NUCLEOTIDE SEQUENCE [LARGE SCALE GENOMIC DNA]</scope>
    <source>
        <strain evidence="8 9">DSM 103377</strain>
    </source>
</reference>
<evidence type="ECO:0000313" key="9">
    <source>
        <dbReference type="Proteomes" id="UP000553766"/>
    </source>
</evidence>
<organism evidence="8 9">
    <name type="scientific">Rubricella aquisinus</name>
    <dbReference type="NCBI Taxonomy" id="2028108"/>
    <lineage>
        <taxon>Bacteria</taxon>
        <taxon>Pseudomonadati</taxon>
        <taxon>Pseudomonadota</taxon>
        <taxon>Alphaproteobacteria</taxon>
        <taxon>Rhodobacterales</taxon>
        <taxon>Paracoccaceae</taxon>
        <taxon>Rubricella</taxon>
    </lineage>
</organism>
<evidence type="ECO:0000256" key="4">
    <source>
        <dbReference type="PROSITE-ProRule" id="PRU00169"/>
    </source>
</evidence>
<dbReference type="EC" id="2.7.13.3" evidence="2"/>
<dbReference type="FunFam" id="1.10.287.130:FF:000037">
    <property type="entry name" value="Hybrid sensor histidine kinase/response regulator"/>
    <property type="match status" value="1"/>
</dbReference>
<dbReference type="Pfam" id="PF00512">
    <property type="entry name" value="HisKA"/>
    <property type="match status" value="1"/>
</dbReference>
<evidence type="ECO:0000313" key="8">
    <source>
        <dbReference type="EMBL" id="MBB5514901.1"/>
    </source>
</evidence>
<dbReference type="PROSITE" id="PS50110">
    <property type="entry name" value="RESPONSE_REGULATORY"/>
    <property type="match status" value="1"/>
</dbReference>
<dbReference type="EMBL" id="JACIJS010000002">
    <property type="protein sequence ID" value="MBB5514901.1"/>
    <property type="molecule type" value="Genomic_DNA"/>
</dbReference>
<dbReference type="SMART" id="SM00448">
    <property type="entry name" value="REC"/>
    <property type="match status" value="1"/>
</dbReference>
<keyword evidence="5" id="KW-0812">Transmembrane</keyword>
<dbReference type="PANTHER" id="PTHR43065">
    <property type="entry name" value="SENSOR HISTIDINE KINASE"/>
    <property type="match status" value="1"/>
</dbReference>
<dbReference type="InterPro" id="IPR003661">
    <property type="entry name" value="HisK_dim/P_dom"/>
</dbReference>
<dbReference type="GO" id="GO:0000155">
    <property type="term" value="F:phosphorelay sensor kinase activity"/>
    <property type="evidence" value="ECO:0007669"/>
    <property type="project" value="InterPro"/>
</dbReference>
<feature type="domain" description="Response regulatory" evidence="7">
    <location>
        <begin position="606"/>
        <end position="721"/>
    </location>
</feature>
<dbReference type="PRINTS" id="PR00344">
    <property type="entry name" value="BCTRLSENSOR"/>
</dbReference>
<dbReference type="SUPFAM" id="SSF52172">
    <property type="entry name" value="CheY-like"/>
    <property type="match status" value="1"/>
</dbReference>
<dbReference type="RefSeq" id="WP_184008952.1">
    <property type="nucleotide sequence ID" value="NZ_JACIJS010000002.1"/>
</dbReference>
<dbReference type="SMART" id="SM00388">
    <property type="entry name" value="HisKA"/>
    <property type="match status" value="1"/>
</dbReference>
<comment type="catalytic activity">
    <reaction evidence="1">
        <text>ATP + protein L-histidine = ADP + protein N-phospho-L-histidine.</text>
        <dbReference type="EC" id="2.7.13.3"/>
    </reaction>
</comment>
<feature type="domain" description="Histidine kinase" evidence="6">
    <location>
        <begin position="359"/>
        <end position="582"/>
    </location>
</feature>
<proteinExistence type="predicted"/>
<feature type="transmembrane region" description="Helical" evidence="5">
    <location>
        <begin position="6"/>
        <end position="27"/>
    </location>
</feature>
<keyword evidence="3 4" id="KW-0597">Phosphoprotein</keyword>
<accession>A0A840WK50</accession>
<dbReference type="InterPro" id="IPR036097">
    <property type="entry name" value="HisK_dim/P_sf"/>
</dbReference>
<dbReference type="Pfam" id="PF02518">
    <property type="entry name" value="HATPase_c"/>
    <property type="match status" value="1"/>
</dbReference>
<feature type="transmembrane region" description="Helical" evidence="5">
    <location>
        <begin position="34"/>
        <end position="53"/>
    </location>
</feature>
<dbReference type="InterPro" id="IPR036890">
    <property type="entry name" value="HATPase_C_sf"/>
</dbReference>
<dbReference type="InterPro" id="IPR005467">
    <property type="entry name" value="His_kinase_dom"/>
</dbReference>
<dbReference type="SUPFAM" id="SSF47384">
    <property type="entry name" value="Homodimeric domain of signal transducing histidine kinase"/>
    <property type="match status" value="1"/>
</dbReference>
<keyword evidence="8" id="KW-0418">Kinase</keyword>
<dbReference type="InterPro" id="IPR011006">
    <property type="entry name" value="CheY-like_superfamily"/>
</dbReference>
<dbReference type="Gene3D" id="3.40.50.2300">
    <property type="match status" value="1"/>
</dbReference>
<dbReference type="InterPro" id="IPR001789">
    <property type="entry name" value="Sig_transdc_resp-reg_receiver"/>
</dbReference>
<name>A0A840WK50_9RHOB</name>
<evidence type="ECO:0000256" key="3">
    <source>
        <dbReference type="ARBA" id="ARBA00022553"/>
    </source>
</evidence>
<evidence type="ECO:0000256" key="1">
    <source>
        <dbReference type="ARBA" id="ARBA00000085"/>
    </source>
</evidence>
<dbReference type="PROSITE" id="PS50109">
    <property type="entry name" value="HIS_KIN"/>
    <property type="match status" value="1"/>
</dbReference>
<keyword evidence="5" id="KW-1133">Transmembrane helix</keyword>
<dbReference type="SMART" id="SM00387">
    <property type="entry name" value="HATPase_c"/>
    <property type="match status" value="1"/>
</dbReference>
<keyword evidence="5" id="KW-0472">Membrane</keyword>
<evidence type="ECO:0000256" key="2">
    <source>
        <dbReference type="ARBA" id="ARBA00012438"/>
    </source>
</evidence>
<dbReference type="InterPro" id="IPR003594">
    <property type="entry name" value="HATPase_dom"/>
</dbReference>
<dbReference type="Proteomes" id="UP000553766">
    <property type="component" value="Unassembled WGS sequence"/>
</dbReference>
<protein>
    <recommendedName>
        <fullName evidence="2">histidine kinase</fullName>
        <ecNumber evidence="2">2.7.13.3</ecNumber>
    </recommendedName>
</protein>
<sequence length="725" mass="78865">MSELPLLSRGLAGAVLGISLVLTLWLVQQDGVAVLLTVAAVAALLMLLAETVWKRARTPADLTVVLTDAGGAVVAAPPGTLLELLAPYCVEPALDLFQMVRDAREYGARSRLFVSDRQDEALCLTVTRLEGAKRFRWNWVYVDQPDQHRSLLSRMDLPAAEVDKAGRVIWANPAAQDCLGQVVPPSLDIGESFAPQPGQDWRLLSRKDSGSHATLMFEATTARAPSVFEIDDLLSRLPIPVARISATGEIISANAITSDLIGQPIEPGMMLDSVLEGMGPPLSQRLAKLTARDGRPLTEVARIRNGVADRFVQLNLLGLRMGEDMTILMSLSDATELKTMEAQFVQSQKMQAVGQLAGGVAHDFNNLLTAISGHCDLLLMRHRVGDSDYSDLMQVRENTNRAAALVRQLLAFSRKQTLQPTQLDLWDTLGDLSHLLNRLIGANVTLDIRKGEDIPTVRVDERQFEQVVMNLVVNARDAMPDGGLITLNARGRTLVNPLRRDKVTVPAGDYALIEVKDTGQGIAPDDLRKIFEPFFTTKGPGRGTGLGLSTVYGIVKQSGGYVFVDSHLGEGTTFSLYLPAVVKTAPELVPRAPVIEPSRDVTGRGVILLVEDEVPVRTFAKRALEMRGYEVIEAGTGEDALELLKASVELHPDIVLSDVVMPGMDGPSWVREADTRLDGARVIFMSGYAEDAFDGTDHPGSAYLAKPFSLNQLVLTVKEQLERVD</sequence>
<dbReference type="Gene3D" id="1.10.287.130">
    <property type="match status" value="1"/>
</dbReference>
<dbReference type="CDD" id="cd00082">
    <property type="entry name" value="HisKA"/>
    <property type="match status" value="1"/>
</dbReference>
<evidence type="ECO:0000256" key="5">
    <source>
        <dbReference type="SAM" id="Phobius"/>
    </source>
</evidence>
<gene>
    <name evidence="8" type="ORF">FHS89_000907</name>
</gene>
<evidence type="ECO:0000259" key="7">
    <source>
        <dbReference type="PROSITE" id="PS50110"/>
    </source>
</evidence>
<feature type="modified residue" description="4-aspartylphosphate" evidence="4">
    <location>
        <position position="658"/>
    </location>
</feature>
<dbReference type="Gene3D" id="3.30.565.10">
    <property type="entry name" value="Histidine kinase-like ATPase, C-terminal domain"/>
    <property type="match status" value="1"/>
</dbReference>
<keyword evidence="8" id="KW-0808">Transferase</keyword>
<dbReference type="InterPro" id="IPR004358">
    <property type="entry name" value="Sig_transdc_His_kin-like_C"/>
</dbReference>
<dbReference type="CDD" id="cd00156">
    <property type="entry name" value="REC"/>
    <property type="match status" value="1"/>
</dbReference>
<comment type="caution">
    <text evidence="8">The sequence shown here is derived from an EMBL/GenBank/DDBJ whole genome shotgun (WGS) entry which is preliminary data.</text>
</comment>
<evidence type="ECO:0000259" key="6">
    <source>
        <dbReference type="PROSITE" id="PS50109"/>
    </source>
</evidence>
<dbReference type="Pfam" id="PF00072">
    <property type="entry name" value="Response_reg"/>
    <property type="match status" value="1"/>
</dbReference>
<dbReference type="AlphaFoldDB" id="A0A840WK50"/>
<keyword evidence="9" id="KW-1185">Reference proteome</keyword>